<reference key="2">
    <citation type="submission" date="2011-10" db="EMBL/GenBank/DDBJ databases">
        <title>The genome and transcriptome sequence of Clonorchis sinensis provide insights into the carcinogenic liver fluke.</title>
        <authorList>
            <person name="Wang X."/>
            <person name="Huang Y."/>
            <person name="Chen W."/>
            <person name="Liu H."/>
            <person name="Guo L."/>
            <person name="Chen Y."/>
            <person name="Luo F."/>
            <person name="Zhou W."/>
            <person name="Sun J."/>
            <person name="Mao Q."/>
            <person name="Liang P."/>
            <person name="Zhou C."/>
            <person name="Tian Y."/>
            <person name="Men J."/>
            <person name="Lv X."/>
            <person name="Huang L."/>
            <person name="Zhou J."/>
            <person name="Hu Y."/>
            <person name="Li R."/>
            <person name="Zhang F."/>
            <person name="Lei H."/>
            <person name="Li X."/>
            <person name="Hu X."/>
            <person name="Liang C."/>
            <person name="Xu J."/>
            <person name="Wu Z."/>
            <person name="Yu X."/>
        </authorList>
    </citation>
    <scope>NUCLEOTIDE SEQUENCE</scope>
    <source>
        <strain>Henan</strain>
    </source>
</reference>
<gene>
    <name evidence="2" type="ORF">CLF_113365</name>
</gene>
<feature type="region of interest" description="Disordered" evidence="1">
    <location>
        <begin position="108"/>
        <end position="129"/>
    </location>
</feature>
<proteinExistence type="predicted"/>
<evidence type="ECO:0000256" key="1">
    <source>
        <dbReference type="SAM" id="MobiDB-lite"/>
    </source>
</evidence>
<feature type="non-terminal residue" evidence="2">
    <location>
        <position position="347"/>
    </location>
</feature>
<sequence>LLFFTAKSFFDHLWFVSTLHVVVRKEPFEEVMRTLPSIAQRVIEEHKPSLPRRNVISHVVYQGQRGSYVRMVYKPMRSYKWSFLTCSACCPGAHDMAKATSTVSTTVRPVPILPKPGTSSSGLASSSRNMSLDERNVTRQMMEYFPGRECGSFVEFEYKLREFQRGTGTCYARRHSLSAAKYGQNVGEIITPSVGYAFMVYKCVHARSHWNASKKGRRYADFDCRSFMRVVHRDGRLVIVSYNMQHTHDLRRCEWQVYAANRHLNAEQERVVFGLLRCFKSSMEIRDYVRKNYGIDLTGDDVRVLRDKLRRLDYPVCDLQGIRDALRPFGPMAVPLPHVRQPKLDYR</sequence>
<dbReference type="Proteomes" id="UP000008909">
    <property type="component" value="Unassembled WGS sequence"/>
</dbReference>
<feature type="compositionally biased region" description="Low complexity" evidence="1">
    <location>
        <begin position="119"/>
        <end position="129"/>
    </location>
</feature>
<name>G7YYA1_CLOSI</name>
<organism evidence="2 3">
    <name type="scientific">Clonorchis sinensis</name>
    <name type="common">Chinese liver fluke</name>
    <dbReference type="NCBI Taxonomy" id="79923"/>
    <lineage>
        <taxon>Eukaryota</taxon>
        <taxon>Metazoa</taxon>
        <taxon>Spiralia</taxon>
        <taxon>Lophotrochozoa</taxon>
        <taxon>Platyhelminthes</taxon>
        <taxon>Trematoda</taxon>
        <taxon>Digenea</taxon>
        <taxon>Opisthorchiida</taxon>
        <taxon>Opisthorchiata</taxon>
        <taxon>Opisthorchiidae</taxon>
        <taxon>Clonorchis</taxon>
    </lineage>
</organism>
<evidence type="ECO:0000313" key="2">
    <source>
        <dbReference type="EMBL" id="GAA57930.1"/>
    </source>
</evidence>
<evidence type="ECO:0000313" key="3">
    <source>
        <dbReference type="Proteomes" id="UP000008909"/>
    </source>
</evidence>
<feature type="non-terminal residue" evidence="2">
    <location>
        <position position="1"/>
    </location>
</feature>
<keyword evidence="3" id="KW-1185">Reference proteome</keyword>
<reference evidence="2" key="1">
    <citation type="journal article" date="2011" name="Genome Biol.">
        <title>The draft genome of the carcinogenic human liver fluke Clonorchis sinensis.</title>
        <authorList>
            <person name="Wang X."/>
            <person name="Chen W."/>
            <person name="Huang Y."/>
            <person name="Sun J."/>
            <person name="Men J."/>
            <person name="Liu H."/>
            <person name="Luo F."/>
            <person name="Guo L."/>
            <person name="Lv X."/>
            <person name="Deng C."/>
            <person name="Zhou C."/>
            <person name="Fan Y."/>
            <person name="Li X."/>
            <person name="Huang L."/>
            <person name="Hu Y."/>
            <person name="Liang C."/>
            <person name="Hu X."/>
            <person name="Xu J."/>
            <person name="Yu X."/>
        </authorList>
    </citation>
    <scope>NUCLEOTIDE SEQUENCE [LARGE SCALE GENOMIC DNA]</scope>
    <source>
        <strain evidence="2">Henan</strain>
    </source>
</reference>
<protein>
    <recommendedName>
        <fullName evidence="4">FAR1 domain-containing protein</fullName>
    </recommendedName>
</protein>
<dbReference type="AlphaFoldDB" id="G7YYA1"/>
<dbReference type="EMBL" id="DF145194">
    <property type="protein sequence ID" value="GAA57930.1"/>
    <property type="molecule type" value="Genomic_DNA"/>
</dbReference>
<evidence type="ECO:0008006" key="4">
    <source>
        <dbReference type="Google" id="ProtNLM"/>
    </source>
</evidence>
<accession>G7YYA1</accession>